<dbReference type="PANTHER" id="PTHR12526">
    <property type="entry name" value="GLYCOSYLTRANSFERASE"/>
    <property type="match status" value="1"/>
</dbReference>
<organism evidence="2 3">
    <name type="scientific">Yersinia similis</name>
    <dbReference type="NCBI Taxonomy" id="367190"/>
    <lineage>
        <taxon>Bacteria</taxon>
        <taxon>Pseudomonadati</taxon>
        <taxon>Pseudomonadota</taxon>
        <taxon>Gammaproteobacteria</taxon>
        <taxon>Enterobacterales</taxon>
        <taxon>Yersiniaceae</taxon>
        <taxon>Yersinia</taxon>
    </lineage>
</organism>
<name>A0A0T9PR32_9GAMM</name>
<protein>
    <submittedName>
        <fullName evidence="2">Group 1 glycosyl transferase</fullName>
        <ecNumber evidence="2">2.4.1.246</ecNumber>
    </submittedName>
</protein>
<dbReference type="GO" id="GO:0103011">
    <property type="term" value="F:mannosylfructose-phosphate synthase activity"/>
    <property type="evidence" value="ECO:0007669"/>
    <property type="project" value="UniProtKB-EC"/>
</dbReference>
<feature type="domain" description="Glycosyltransferase subfamily 4-like N-terminal" evidence="1">
    <location>
        <begin position="12"/>
        <end position="172"/>
    </location>
</feature>
<accession>A0A0T9PR32</accession>
<sequence>MNILIVYLGRKGGGAHYTYELVNELSKKTNVSLLVSKQAENIKSYESLNISLNTINTFNGMFSFILSSFKLPFIKNKIKKIILDEKIDIVISTMTHVWNGFIFTPNFMMKIPYILTIHDAVPHSGEGNFILNLLNNKDIKNANAYIALTEHVKNQFINIYGDKKDICILPLGSFNFKSGEIKSWCGVRPLRILFFGRIHEYKGIDLLLDSMIILQEKYDLELSIYGQGDLSDYVDKIDVIKKINIENRWIGDSEVGDILQAHDVCVIPYKDASQSGVIPVAQSAGLPTIVNPVDGLIEQIEKDKTSLVTDRVDSVSLALSIEKIIKNPELVNKLSIGSLEYASKKLSWVPIVNKLITYSKETLNSSDRS</sequence>
<dbReference type="PANTHER" id="PTHR12526:SF572">
    <property type="entry name" value="BLL5144 PROTEIN"/>
    <property type="match status" value="1"/>
</dbReference>
<evidence type="ECO:0000259" key="1">
    <source>
        <dbReference type="Pfam" id="PF13439"/>
    </source>
</evidence>
<keyword evidence="2" id="KW-0808">Transferase</keyword>
<evidence type="ECO:0000313" key="2">
    <source>
        <dbReference type="EMBL" id="CNH77812.1"/>
    </source>
</evidence>
<dbReference type="CDD" id="cd03801">
    <property type="entry name" value="GT4_PimA-like"/>
    <property type="match status" value="1"/>
</dbReference>
<dbReference type="Pfam" id="PF13692">
    <property type="entry name" value="Glyco_trans_1_4"/>
    <property type="match status" value="1"/>
</dbReference>
<evidence type="ECO:0000313" key="3">
    <source>
        <dbReference type="Proteomes" id="UP000038204"/>
    </source>
</evidence>
<proteinExistence type="predicted"/>
<reference evidence="2 3" key="1">
    <citation type="submission" date="2015-03" db="EMBL/GenBank/DDBJ databases">
        <authorList>
            <person name="Murphy D."/>
        </authorList>
    </citation>
    <scope>NUCLEOTIDE SEQUENCE [LARGE SCALE GENOMIC DNA]</scope>
    <source>
        <strain evidence="2 3">Y233</strain>
    </source>
</reference>
<dbReference type="Pfam" id="PF13439">
    <property type="entry name" value="Glyco_transf_4"/>
    <property type="match status" value="1"/>
</dbReference>
<dbReference type="Proteomes" id="UP000038204">
    <property type="component" value="Unassembled WGS sequence"/>
</dbReference>
<keyword evidence="2" id="KW-0328">Glycosyltransferase</keyword>
<dbReference type="EMBL" id="CQBK01000009">
    <property type="protein sequence ID" value="CNH77812.1"/>
    <property type="molecule type" value="Genomic_DNA"/>
</dbReference>
<dbReference type="InterPro" id="IPR028098">
    <property type="entry name" value="Glyco_trans_4-like_N"/>
</dbReference>
<dbReference type="SUPFAM" id="SSF53756">
    <property type="entry name" value="UDP-Glycosyltransferase/glycogen phosphorylase"/>
    <property type="match status" value="1"/>
</dbReference>
<dbReference type="RefSeq" id="WP_049598962.1">
    <property type="nucleotide sequence ID" value="NZ_CPZI01000017.1"/>
</dbReference>
<dbReference type="Gene3D" id="3.40.50.2000">
    <property type="entry name" value="Glycogen Phosphorylase B"/>
    <property type="match status" value="2"/>
</dbReference>
<dbReference type="AlphaFoldDB" id="A0A0T9PR32"/>
<gene>
    <name evidence="2" type="primary">mfpsA</name>
    <name evidence="2" type="ORF">ERS008667_01492</name>
</gene>
<dbReference type="EC" id="2.4.1.246" evidence="2"/>